<dbReference type="eggNOG" id="COG3315">
    <property type="taxonomic scope" value="Bacteria"/>
</dbReference>
<proteinExistence type="predicted"/>
<evidence type="ECO:0000256" key="1">
    <source>
        <dbReference type="ARBA" id="ARBA00022603"/>
    </source>
</evidence>
<evidence type="ECO:0000313" key="4">
    <source>
        <dbReference type="EMBL" id="EFL52795.1"/>
    </source>
</evidence>
<dbReference type="AlphaFoldDB" id="E1JS26"/>
<dbReference type="GO" id="GO:0008168">
    <property type="term" value="F:methyltransferase activity"/>
    <property type="evidence" value="ECO:0007669"/>
    <property type="project" value="UniProtKB-KW"/>
</dbReference>
<name>E1JS26_SOLFR</name>
<keyword evidence="2 4" id="KW-0808">Transferase</keyword>
<comment type="caution">
    <text evidence="4">The sequence shown here is derived from an EMBL/GenBank/DDBJ whole genome shotgun (WGS) entry which is preliminary data.</text>
</comment>
<accession>E1JS26</accession>
<organism evidence="4 5">
    <name type="scientific">Solidesulfovibrio fructosivorans JJ]</name>
    <dbReference type="NCBI Taxonomy" id="596151"/>
    <lineage>
        <taxon>Bacteria</taxon>
        <taxon>Pseudomonadati</taxon>
        <taxon>Thermodesulfobacteriota</taxon>
        <taxon>Desulfovibrionia</taxon>
        <taxon>Desulfovibrionales</taxon>
        <taxon>Desulfovibrionaceae</taxon>
        <taxon>Solidesulfovibrio</taxon>
    </lineage>
</organism>
<dbReference type="InterPro" id="IPR016874">
    <property type="entry name" value="TcmP-like"/>
</dbReference>
<dbReference type="PIRSF" id="PIRSF028177">
    <property type="entry name" value="Polyketide_synth_Omtfrase_TcmP"/>
    <property type="match status" value="1"/>
</dbReference>
<keyword evidence="5" id="KW-1185">Reference proteome</keyword>
<keyword evidence="1 4" id="KW-0489">Methyltransferase</keyword>
<evidence type="ECO:0000256" key="3">
    <source>
        <dbReference type="SAM" id="MobiDB-lite"/>
    </source>
</evidence>
<dbReference type="STRING" id="596151.DesfrDRAFT_0425"/>
<gene>
    <name evidence="4" type="ORF">DesfrDRAFT_0425</name>
</gene>
<feature type="region of interest" description="Disordered" evidence="3">
    <location>
        <begin position="1"/>
        <end position="20"/>
    </location>
</feature>
<dbReference type="GO" id="GO:0032259">
    <property type="term" value="P:methylation"/>
    <property type="evidence" value="ECO:0007669"/>
    <property type="project" value="UniProtKB-KW"/>
</dbReference>
<dbReference type="EMBL" id="AECZ01000002">
    <property type="protein sequence ID" value="EFL52795.1"/>
    <property type="molecule type" value="Genomic_DNA"/>
</dbReference>
<protein>
    <submittedName>
        <fullName evidence="4">O-methyltransferase domain protein</fullName>
    </submittedName>
</protein>
<dbReference type="Gene3D" id="3.40.50.150">
    <property type="entry name" value="Vaccinia Virus protein VP39"/>
    <property type="match status" value="1"/>
</dbReference>
<dbReference type="RefSeq" id="WP_005990644.1">
    <property type="nucleotide sequence ID" value="NZ_AECZ01000002.1"/>
</dbReference>
<dbReference type="InterPro" id="IPR029063">
    <property type="entry name" value="SAM-dependent_MTases_sf"/>
</dbReference>
<evidence type="ECO:0000256" key="2">
    <source>
        <dbReference type="ARBA" id="ARBA00022679"/>
    </source>
</evidence>
<reference evidence="4 5" key="1">
    <citation type="submission" date="2010-08" db="EMBL/GenBank/DDBJ databases">
        <title>The draft genome of Desulfovibrio fructosovorans JJ.</title>
        <authorList>
            <consortium name="US DOE Joint Genome Institute (JGI-PGF)"/>
            <person name="Lucas S."/>
            <person name="Copeland A."/>
            <person name="Lapidus A."/>
            <person name="Cheng J.-F."/>
            <person name="Bruce D."/>
            <person name="Goodwin L."/>
            <person name="Pitluck S."/>
            <person name="Land M.L."/>
            <person name="Hauser L."/>
            <person name="Chang Y.-J."/>
            <person name="Jeffries C."/>
            <person name="Wall J.D."/>
            <person name="Stahl D.A."/>
            <person name="Arkin A.P."/>
            <person name="Dehal P."/>
            <person name="Stolyar S.M."/>
            <person name="Hazen T.C."/>
            <person name="Woyke T.J."/>
        </authorList>
    </citation>
    <scope>NUCLEOTIDE SEQUENCE [LARGE SCALE GENOMIC DNA]</scope>
    <source>
        <strain evidence="4 5">JJ</strain>
    </source>
</reference>
<dbReference type="SUPFAM" id="SSF53335">
    <property type="entry name" value="S-adenosyl-L-methionine-dependent methyltransferases"/>
    <property type="match status" value="1"/>
</dbReference>
<dbReference type="Proteomes" id="UP000006250">
    <property type="component" value="Unassembled WGS sequence"/>
</dbReference>
<dbReference type="PANTHER" id="PTHR43619:SF2">
    <property type="entry name" value="S-ADENOSYL-L-METHIONINE-DEPENDENT METHYLTRANSFERASES SUPERFAMILY PROTEIN"/>
    <property type="match status" value="1"/>
</dbReference>
<dbReference type="PANTHER" id="PTHR43619">
    <property type="entry name" value="S-ADENOSYL-L-METHIONINE-DEPENDENT METHYLTRANSFERASE YKTD-RELATED"/>
    <property type="match status" value="1"/>
</dbReference>
<dbReference type="InterPro" id="IPR007213">
    <property type="entry name" value="Ppm1/Ppm2/Tcmp"/>
</dbReference>
<dbReference type="Pfam" id="PF04072">
    <property type="entry name" value="LCM"/>
    <property type="match status" value="1"/>
</dbReference>
<sequence>MESRVAEAPHLDHGNGREEPLRGIPETMLIPLWAKAMETLSARPIVRDPKAVEMLARIDYDFSRFNKARLTQVGVAVRTMLLDDFVRDFLHRNENVVVINLGAGLDTRYHRLALRNVCWYDLDLPEAIAWRRRFFPENETCRCIAKSVFDLSWMDAVEARGPFLLIAEGLFMYFPEERLRPLFRAMVNRFAGAEMLLEILPPFLVGKSNKHESVKMTASVPEFLWSVKNAKDLTAWHPCLQLVTEWNYFDFYKERWKWFGCLARLPGLRGYFASRIAHLHFGNHEKDYPG</sequence>
<dbReference type="OrthoDB" id="9800233at2"/>
<evidence type="ECO:0000313" key="5">
    <source>
        <dbReference type="Proteomes" id="UP000006250"/>
    </source>
</evidence>